<sequence>MAKGYTNEGTKWEFAHSFWLVFTWVPFGFLSWFAFIYIAARTKQRKWLFAGIGYAAAVLFAAFTARTFLFDLAMKALLIVWIISIIHAFKTRAEYLVRLEAVYRIKRSSMNELREELKYEQEPHGQTGTSKVTLTKK</sequence>
<dbReference type="EMBL" id="LKPO01000008">
    <property type="protein sequence ID" value="OLF95803.1"/>
    <property type="molecule type" value="Genomic_DNA"/>
</dbReference>
<keyword evidence="1" id="KW-0472">Membrane</keyword>
<comment type="caution">
    <text evidence="3">The sequence shown here is derived from an EMBL/GenBank/DDBJ whole genome shotgun (WGS) entry which is preliminary data.</text>
</comment>
<dbReference type="Proteomes" id="UP001216709">
    <property type="component" value="Unassembled WGS sequence"/>
</dbReference>
<reference evidence="2" key="2">
    <citation type="submission" date="2022-12" db="EMBL/GenBank/DDBJ databases">
        <title>Draft Genome Sequences of Bacillus licheniformis and Bacillus paralicheniformis strains isolated from Irish skim milk powders.</title>
        <authorList>
            <person name="Lourenco A."/>
            <person name="Li F."/>
            <person name="Geraldine D."/>
            <person name="Tobin J.T."/>
            <person name="Butler F."/>
            <person name="Jordan K."/>
            <person name="Obrien T."/>
        </authorList>
    </citation>
    <scope>NUCLEOTIDE SEQUENCE</scope>
    <source>
        <strain evidence="2">3370</strain>
    </source>
</reference>
<organism evidence="3 4">
    <name type="scientific">Bacillus paralicheniformis</name>
    <dbReference type="NCBI Taxonomy" id="1648923"/>
    <lineage>
        <taxon>Bacteria</taxon>
        <taxon>Bacillati</taxon>
        <taxon>Bacillota</taxon>
        <taxon>Bacilli</taxon>
        <taxon>Bacillales</taxon>
        <taxon>Bacillaceae</taxon>
        <taxon>Bacillus</taxon>
    </lineage>
</organism>
<feature type="transmembrane region" description="Helical" evidence="1">
    <location>
        <begin position="18"/>
        <end position="40"/>
    </location>
</feature>
<evidence type="ECO:0000256" key="1">
    <source>
        <dbReference type="SAM" id="Phobius"/>
    </source>
</evidence>
<evidence type="ECO:0000313" key="2">
    <source>
        <dbReference type="EMBL" id="MDE1452027.1"/>
    </source>
</evidence>
<dbReference type="Proteomes" id="UP000185604">
    <property type="component" value="Unassembled WGS sequence"/>
</dbReference>
<reference evidence="3 4" key="1">
    <citation type="journal article" date="2016" name="Front. Microbiol.">
        <title>High-Level Heat Resistance of Spores of Bacillus amyloliquefaciens and Bacillus licheniformis Results from the Presence of a spoVA Operon in a Tn1546 Transposon.</title>
        <authorList>
            <person name="Berendsen E.M."/>
            <person name="Koning R.A."/>
            <person name="Boekhorst J."/>
            <person name="de Jong A."/>
            <person name="Kuipers O.P."/>
            <person name="Wells-Bennik M.H."/>
        </authorList>
    </citation>
    <scope>NUCLEOTIDE SEQUENCE [LARGE SCALE GENOMIC DNA]</scope>
    <source>
        <strain evidence="3 4">B4121</strain>
    </source>
</reference>
<keyword evidence="1" id="KW-0812">Transmembrane</keyword>
<name>A0A6N2FTH8_9BACI</name>
<evidence type="ECO:0000313" key="3">
    <source>
        <dbReference type="EMBL" id="OLF95803.1"/>
    </source>
</evidence>
<accession>A0A6N2FTH8</accession>
<feature type="transmembrane region" description="Helical" evidence="1">
    <location>
        <begin position="47"/>
        <end position="66"/>
    </location>
</feature>
<keyword evidence="1" id="KW-1133">Transmembrane helix</keyword>
<gene>
    <name evidence="3" type="ORF">B4121_1365</name>
    <name evidence="2" type="ORF">PVN32_07565</name>
</gene>
<dbReference type="AlphaFoldDB" id="A0A6N2FTH8"/>
<protein>
    <submittedName>
        <fullName evidence="3">Uncharacterized protein</fullName>
    </submittedName>
</protein>
<dbReference type="EMBL" id="JARAFO010000012">
    <property type="protein sequence ID" value="MDE1452027.1"/>
    <property type="molecule type" value="Genomic_DNA"/>
</dbReference>
<evidence type="ECO:0000313" key="4">
    <source>
        <dbReference type="Proteomes" id="UP000185604"/>
    </source>
</evidence>
<dbReference type="RefSeq" id="WP_020453473.1">
    <property type="nucleotide sequence ID" value="NZ_AP023088.1"/>
</dbReference>
<proteinExistence type="predicted"/>